<protein>
    <recommendedName>
        <fullName evidence="3">Amidase domain-containing protein</fullName>
    </recommendedName>
</protein>
<evidence type="ECO:0000256" key="1">
    <source>
        <dbReference type="PIRSR" id="PIRSR001221-1"/>
    </source>
</evidence>
<name>A0A1I8NX75_STOCA</name>
<feature type="active site" description="Charge relay system" evidence="1">
    <location>
        <position position="202"/>
    </location>
</feature>
<gene>
    <name evidence="4" type="primary">106080359</name>
</gene>
<dbReference type="Proteomes" id="UP000095300">
    <property type="component" value="Unassembled WGS sequence"/>
</dbReference>
<dbReference type="SUPFAM" id="SSF75304">
    <property type="entry name" value="Amidase signature (AS) enzymes"/>
    <property type="match status" value="1"/>
</dbReference>
<dbReference type="STRING" id="35570.A0A1I8NX75"/>
<dbReference type="OrthoDB" id="6428749at2759"/>
<sequence length="532" mass="58417">MEFLLRFLQFLVKIVYIIVYPILTVLLPQKSNEKKVPPIKKKVLLLPLVEIIAAMRYRKLTSQQLVQAYIERIKEVNPLINAIVEERFEDAMVEAKRADDLLAKCANSQLSQLYTRYPLLGVPFTVKESVGIKGMSHVVGSLKRVGIKAKIENESVENLRLAGAIPLLVSANPEYCFSIETTSYTNGRCLNPYDSRRSSGGSSGGEGALNGSGATLFGIGSDIAGSIRIPSLFNGVFGHKPTGGLVPINGIFPSSAEAECAQLLQPGIITRFGSDLSLLLHVMAGENSVKLGFASAVDTKEIKVHYSLGFDGLNGFLHHSVMADIQIAILKAVKYLQQSGLQTKIAKIKGFHDSNEISFSGIARLKKMSYILNDNASLKELLYELTKSIWNGSQYSKEGLTFELLRRTQAFMFSEDKVAKYKQKGEELKKEVINLLGNNGVLFFPAFPVPAIHHNTSVLAQWAVDYSLLFNILGLPTTFVPMGLDNQGLPVGFQIIAAPYNDKLCIQIAGALEAAFGGWEPPSKYEVAQRQK</sequence>
<keyword evidence="2" id="KW-1133">Transmembrane helix</keyword>
<dbReference type="GO" id="GO:0012505">
    <property type="term" value="C:endomembrane system"/>
    <property type="evidence" value="ECO:0007669"/>
    <property type="project" value="TreeGrafter"/>
</dbReference>
<keyword evidence="2" id="KW-0812">Transmembrane</keyword>
<dbReference type="KEGG" id="scac:106080359"/>
<dbReference type="InterPro" id="IPR023631">
    <property type="entry name" value="Amidase_dom"/>
</dbReference>
<dbReference type="Gene3D" id="3.90.1300.10">
    <property type="entry name" value="Amidase signature (AS) domain"/>
    <property type="match status" value="1"/>
</dbReference>
<feature type="transmembrane region" description="Helical" evidence="2">
    <location>
        <begin position="6"/>
        <end position="27"/>
    </location>
</feature>
<evidence type="ECO:0000313" key="5">
    <source>
        <dbReference type="Proteomes" id="UP000095300"/>
    </source>
</evidence>
<feature type="domain" description="Amidase" evidence="3">
    <location>
        <begin position="65"/>
        <end position="505"/>
    </location>
</feature>
<dbReference type="InterPro" id="IPR052739">
    <property type="entry name" value="FAAH2"/>
</dbReference>
<accession>A0A1I8NX75</accession>
<dbReference type="PANTHER" id="PTHR43372:SF3">
    <property type="entry name" value="AT07710P-RELATED"/>
    <property type="match status" value="1"/>
</dbReference>
<proteinExistence type="predicted"/>
<dbReference type="InterPro" id="IPR036928">
    <property type="entry name" value="AS_sf"/>
</dbReference>
<dbReference type="AlphaFoldDB" id="A0A1I8NX75"/>
<dbReference type="Pfam" id="PF01425">
    <property type="entry name" value="Amidase"/>
    <property type="match status" value="1"/>
</dbReference>
<organism evidence="4 5">
    <name type="scientific">Stomoxys calcitrans</name>
    <name type="common">Stable fly</name>
    <name type="synonym">Conops calcitrans</name>
    <dbReference type="NCBI Taxonomy" id="35570"/>
    <lineage>
        <taxon>Eukaryota</taxon>
        <taxon>Metazoa</taxon>
        <taxon>Ecdysozoa</taxon>
        <taxon>Arthropoda</taxon>
        <taxon>Hexapoda</taxon>
        <taxon>Insecta</taxon>
        <taxon>Pterygota</taxon>
        <taxon>Neoptera</taxon>
        <taxon>Endopterygota</taxon>
        <taxon>Diptera</taxon>
        <taxon>Brachycera</taxon>
        <taxon>Muscomorpha</taxon>
        <taxon>Muscoidea</taxon>
        <taxon>Muscidae</taxon>
        <taxon>Stomoxys</taxon>
    </lineage>
</organism>
<evidence type="ECO:0000259" key="3">
    <source>
        <dbReference type="Pfam" id="PF01425"/>
    </source>
</evidence>
<keyword evidence="5" id="KW-1185">Reference proteome</keyword>
<dbReference type="PIRSF" id="PIRSF001221">
    <property type="entry name" value="Amidase_fungi"/>
    <property type="match status" value="1"/>
</dbReference>
<evidence type="ECO:0000313" key="4">
    <source>
        <dbReference type="EnsemblMetazoa" id="SCAU002835-PA"/>
    </source>
</evidence>
<evidence type="ECO:0000256" key="2">
    <source>
        <dbReference type="SAM" id="Phobius"/>
    </source>
</evidence>
<dbReference type="VEuPathDB" id="VectorBase:SCAU002835"/>
<dbReference type="PANTHER" id="PTHR43372">
    <property type="entry name" value="FATTY-ACID AMIDE HYDROLASE"/>
    <property type="match status" value="1"/>
</dbReference>
<keyword evidence="2" id="KW-0472">Membrane</keyword>
<dbReference type="EnsemblMetazoa" id="SCAU002835-RA">
    <property type="protein sequence ID" value="SCAU002835-PA"/>
    <property type="gene ID" value="SCAU002835"/>
</dbReference>
<feature type="active site" description="Charge relay system" evidence="1">
    <location>
        <position position="127"/>
    </location>
</feature>
<feature type="active site" description="Acyl-ester intermediate" evidence="1">
    <location>
        <position position="226"/>
    </location>
</feature>
<reference evidence="4" key="1">
    <citation type="submission" date="2020-05" db="UniProtKB">
        <authorList>
            <consortium name="EnsemblMetazoa"/>
        </authorList>
    </citation>
    <scope>IDENTIFICATION</scope>
    <source>
        <strain evidence="4">USDA</strain>
    </source>
</reference>